<reference evidence="6 7" key="1">
    <citation type="submission" date="2018-09" db="EMBL/GenBank/DDBJ databases">
        <title>Genome comparison of Alicycliphilus sp. BQ1, a polyurethanolytic bacterium, with its closest phylogenetic relatives Alicycliphilus denitrificans BC and K601, unable to attack polyurethane.</title>
        <authorList>
            <person name="Loza-Tavera H."/>
            <person name="Lozano L."/>
            <person name="Cevallos M."/>
            <person name="Maya-Lucas O."/>
            <person name="Garcia-Mena J."/>
            <person name="Hernandez J."/>
        </authorList>
    </citation>
    <scope>NUCLEOTIDE SEQUENCE [LARGE SCALE GENOMIC DNA]</scope>
    <source>
        <strain evidence="6 7">BQ1</strain>
    </source>
</reference>
<dbReference type="EMBL" id="NKDB02000001">
    <property type="protein sequence ID" value="RKJ99929.1"/>
    <property type="molecule type" value="Genomic_DNA"/>
</dbReference>
<dbReference type="PROSITE" id="PS50977">
    <property type="entry name" value="HTH_TETR_2"/>
    <property type="match status" value="1"/>
</dbReference>
<sequence length="213" mass="23364">MQLALLDAAAKAFTTFGFAAASIDAIASQIGATKGSVYYHYRSKSELFFAVHKRAMVINLRAQLPVLQEKSLSTMAKLFNMCHRHAMAMMESLYYQRVTVQGVELHQSISTTPLEREALQEVVAMRDAYEELFEHVLEQGVSEGVFAALDPSIAAKSILGSLNWTTVWYRPREGESEAAKLRIADQLALQAVCGVVAAKSRSKVPTAAARLPA</sequence>
<dbReference type="Pfam" id="PF17932">
    <property type="entry name" value="TetR_C_24"/>
    <property type="match status" value="1"/>
</dbReference>
<feature type="DNA-binding region" description="H-T-H motif" evidence="4">
    <location>
        <begin position="22"/>
        <end position="41"/>
    </location>
</feature>
<dbReference type="PRINTS" id="PR00455">
    <property type="entry name" value="HTHTETR"/>
</dbReference>
<keyword evidence="1" id="KW-0805">Transcription regulation</keyword>
<dbReference type="InterPro" id="IPR009057">
    <property type="entry name" value="Homeodomain-like_sf"/>
</dbReference>
<dbReference type="RefSeq" id="WP_094437021.1">
    <property type="nucleotide sequence ID" value="NZ_NKDB02000001.1"/>
</dbReference>
<proteinExistence type="predicted"/>
<dbReference type="PANTHER" id="PTHR30055">
    <property type="entry name" value="HTH-TYPE TRANSCRIPTIONAL REGULATOR RUTR"/>
    <property type="match status" value="1"/>
</dbReference>
<comment type="caution">
    <text evidence="6">The sequence shown here is derived from an EMBL/GenBank/DDBJ whole genome shotgun (WGS) entry which is preliminary data.</text>
</comment>
<evidence type="ECO:0000313" key="6">
    <source>
        <dbReference type="EMBL" id="RKJ99929.1"/>
    </source>
</evidence>
<evidence type="ECO:0000256" key="2">
    <source>
        <dbReference type="ARBA" id="ARBA00023125"/>
    </source>
</evidence>
<evidence type="ECO:0000313" key="7">
    <source>
        <dbReference type="Proteomes" id="UP000216225"/>
    </source>
</evidence>
<dbReference type="PANTHER" id="PTHR30055:SF234">
    <property type="entry name" value="HTH-TYPE TRANSCRIPTIONAL REGULATOR BETI"/>
    <property type="match status" value="1"/>
</dbReference>
<gene>
    <name evidence="6" type="ORF">CE154_008725</name>
</gene>
<evidence type="ECO:0000256" key="3">
    <source>
        <dbReference type="ARBA" id="ARBA00023163"/>
    </source>
</evidence>
<feature type="domain" description="HTH tetR-type" evidence="5">
    <location>
        <begin position="1"/>
        <end position="59"/>
    </location>
</feature>
<evidence type="ECO:0000256" key="4">
    <source>
        <dbReference type="PROSITE-ProRule" id="PRU00335"/>
    </source>
</evidence>
<name>A0A3R7EHJ6_9BURK</name>
<dbReference type="GO" id="GO:0003700">
    <property type="term" value="F:DNA-binding transcription factor activity"/>
    <property type="evidence" value="ECO:0007669"/>
    <property type="project" value="TreeGrafter"/>
</dbReference>
<dbReference type="SUPFAM" id="SSF46689">
    <property type="entry name" value="Homeodomain-like"/>
    <property type="match status" value="1"/>
</dbReference>
<dbReference type="GO" id="GO:0000976">
    <property type="term" value="F:transcription cis-regulatory region binding"/>
    <property type="evidence" value="ECO:0007669"/>
    <property type="project" value="TreeGrafter"/>
</dbReference>
<dbReference type="Pfam" id="PF00440">
    <property type="entry name" value="TetR_N"/>
    <property type="match status" value="1"/>
</dbReference>
<dbReference type="AlphaFoldDB" id="A0A3R7EHJ6"/>
<keyword evidence="2 4" id="KW-0238">DNA-binding</keyword>
<dbReference type="Gene3D" id="1.10.10.60">
    <property type="entry name" value="Homeodomain-like"/>
    <property type="match status" value="1"/>
</dbReference>
<dbReference type="SUPFAM" id="SSF48498">
    <property type="entry name" value="Tetracyclin repressor-like, C-terminal domain"/>
    <property type="match status" value="1"/>
</dbReference>
<organism evidence="6 7">
    <name type="scientific">Alicycliphilus denitrificans</name>
    <dbReference type="NCBI Taxonomy" id="179636"/>
    <lineage>
        <taxon>Bacteria</taxon>
        <taxon>Pseudomonadati</taxon>
        <taxon>Pseudomonadota</taxon>
        <taxon>Betaproteobacteria</taxon>
        <taxon>Burkholderiales</taxon>
        <taxon>Comamonadaceae</taxon>
        <taxon>Alicycliphilus</taxon>
    </lineage>
</organism>
<protein>
    <submittedName>
        <fullName evidence="6">TetR/AcrR family transcriptional regulator</fullName>
    </submittedName>
</protein>
<dbReference type="Gene3D" id="1.10.357.10">
    <property type="entry name" value="Tetracycline Repressor, domain 2"/>
    <property type="match status" value="1"/>
</dbReference>
<keyword evidence="3" id="KW-0804">Transcription</keyword>
<evidence type="ECO:0000259" key="5">
    <source>
        <dbReference type="PROSITE" id="PS50977"/>
    </source>
</evidence>
<dbReference type="Proteomes" id="UP000216225">
    <property type="component" value="Unassembled WGS sequence"/>
</dbReference>
<dbReference type="InterPro" id="IPR041490">
    <property type="entry name" value="KstR2_TetR_C"/>
</dbReference>
<evidence type="ECO:0000256" key="1">
    <source>
        <dbReference type="ARBA" id="ARBA00023015"/>
    </source>
</evidence>
<dbReference type="InterPro" id="IPR001647">
    <property type="entry name" value="HTH_TetR"/>
</dbReference>
<dbReference type="InterPro" id="IPR050109">
    <property type="entry name" value="HTH-type_TetR-like_transc_reg"/>
</dbReference>
<accession>A0A3R7EHJ6</accession>
<dbReference type="InterPro" id="IPR036271">
    <property type="entry name" value="Tet_transcr_reg_TetR-rel_C_sf"/>
</dbReference>